<gene>
    <name evidence="2" type="ORF">PHLGIDRAFT_297432</name>
</gene>
<feature type="compositionally biased region" description="Basic and acidic residues" evidence="1">
    <location>
        <begin position="27"/>
        <end position="36"/>
    </location>
</feature>
<name>A0A0C3S3G5_PHLG1</name>
<feature type="compositionally biased region" description="Polar residues" evidence="1">
    <location>
        <begin position="44"/>
        <end position="58"/>
    </location>
</feature>
<accession>A0A0C3S3G5</accession>
<dbReference type="Proteomes" id="UP000053257">
    <property type="component" value="Unassembled WGS sequence"/>
</dbReference>
<reference evidence="2 3" key="1">
    <citation type="journal article" date="2014" name="PLoS Genet.">
        <title>Analysis of the Phlebiopsis gigantea genome, transcriptome and secretome provides insight into its pioneer colonization strategies of wood.</title>
        <authorList>
            <person name="Hori C."/>
            <person name="Ishida T."/>
            <person name="Igarashi K."/>
            <person name="Samejima M."/>
            <person name="Suzuki H."/>
            <person name="Master E."/>
            <person name="Ferreira P."/>
            <person name="Ruiz-Duenas F.J."/>
            <person name="Held B."/>
            <person name="Canessa P."/>
            <person name="Larrondo L.F."/>
            <person name="Schmoll M."/>
            <person name="Druzhinina I.S."/>
            <person name="Kubicek C.P."/>
            <person name="Gaskell J.A."/>
            <person name="Kersten P."/>
            <person name="St John F."/>
            <person name="Glasner J."/>
            <person name="Sabat G."/>
            <person name="Splinter BonDurant S."/>
            <person name="Syed K."/>
            <person name="Yadav J."/>
            <person name="Mgbeahuruike A.C."/>
            <person name="Kovalchuk A."/>
            <person name="Asiegbu F.O."/>
            <person name="Lackner G."/>
            <person name="Hoffmeister D."/>
            <person name="Rencoret J."/>
            <person name="Gutierrez A."/>
            <person name="Sun H."/>
            <person name="Lindquist E."/>
            <person name="Barry K."/>
            <person name="Riley R."/>
            <person name="Grigoriev I.V."/>
            <person name="Henrissat B."/>
            <person name="Kues U."/>
            <person name="Berka R.M."/>
            <person name="Martinez A.T."/>
            <person name="Covert S.F."/>
            <person name="Blanchette R.A."/>
            <person name="Cullen D."/>
        </authorList>
    </citation>
    <scope>NUCLEOTIDE SEQUENCE [LARGE SCALE GENOMIC DNA]</scope>
    <source>
        <strain evidence="2 3">11061_1 CR5-6</strain>
    </source>
</reference>
<protein>
    <submittedName>
        <fullName evidence="2">Uncharacterized protein</fullName>
    </submittedName>
</protein>
<feature type="region of interest" description="Disordered" evidence="1">
    <location>
        <begin position="27"/>
        <end position="66"/>
    </location>
</feature>
<sequence length="379" mass="42214">MHYLSDNLLFSRKASKNIPIPVLSTHQRSESFVDKRRERRQFRRSPNTTNPRRSSPVVSSLEPRRSALVHREPTCRPRDAYPCSEMITSSGFDSWANCPHMRTSREGPHQGRTVLTPSYEIIDLYAEGDYKEHDVEMDSQDDTTLFPDFDMFQEVELGLQPMDITPVLPPGLFSPRDIEMFVQNADTLANAILVNCTSSCPASPDESFVTDPPTPLGILSLRSTSFLSTYQGSVNTALGSLASPFILQESDSEPIVNAFSGSHEFDRLSYASSQAESVGGTPIEAVIAALDDLSFARERIASAHSALDVNTPTYNNTVLSGLLPTPPVSPLVRMPKRKRVASCLHELSPAAKKQKTRCAPDHLRQRFLETRLQYLSVRM</sequence>
<dbReference type="EMBL" id="KN840678">
    <property type="protein sequence ID" value="KIP02395.1"/>
    <property type="molecule type" value="Genomic_DNA"/>
</dbReference>
<organism evidence="2 3">
    <name type="scientific">Phlebiopsis gigantea (strain 11061_1 CR5-6)</name>
    <name type="common">White-rot fungus</name>
    <name type="synonym">Peniophora gigantea</name>
    <dbReference type="NCBI Taxonomy" id="745531"/>
    <lineage>
        <taxon>Eukaryota</taxon>
        <taxon>Fungi</taxon>
        <taxon>Dikarya</taxon>
        <taxon>Basidiomycota</taxon>
        <taxon>Agaricomycotina</taxon>
        <taxon>Agaricomycetes</taxon>
        <taxon>Polyporales</taxon>
        <taxon>Phanerochaetaceae</taxon>
        <taxon>Phlebiopsis</taxon>
    </lineage>
</organism>
<dbReference type="AlphaFoldDB" id="A0A0C3S3G5"/>
<dbReference type="HOGENOM" id="CLU_729793_0_0_1"/>
<evidence type="ECO:0000313" key="3">
    <source>
        <dbReference type="Proteomes" id="UP000053257"/>
    </source>
</evidence>
<evidence type="ECO:0000256" key="1">
    <source>
        <dbReference type="SAM" id="MobiDB-lite"/>
    </source>
</evidence>
<proteinExistence type="predicted"/>
<keyword evidence="3" id="KW-1185">Reference proteome</keyword>
<evidence type="ECO:0000313" key="2">
    <source>
        <dbReference type="EMBL" id="KIP02395.1"/>
    </source>
</evidence>